<keyword evidence="5 12" id="KW-0274">FAD</keyword>
<keyword evidence="12" id="KW-0547">Nucleotide-binding</keyword>
<keyword evidence="4 14" id="KW-0285">Flavoprotein</keyword>
<evidence type="ECO:0000256" key="14">
    <source>
        <dbReference type="RuleBase" id="RU003692"/>
    </source>
</evidence>
<evidence type="ECO:0000256" key="13">
    <source>
        <dbReference type="PIRSR" id="PIRSR000350-4"/>
    </source>
</evidence>
<gene>
    <name evidence="17" type="primary">pdhD_2</name>
    <name evidence="17" type="ORF">ERS852407_04261</name>
</gene>
<keyword evidence="7 12" id="KW-0520">NAD</keyword>
<dbReference type="GO" id="GO:0006103">
    <property type="term" value="P:2-oxoglutarate metabolic process"/>
    <property type="evidence" value="ECO:0007669"/>
    <property type="project" value="TreeGrafter"/>
</dbReference>
<evidence type="ECO:0000256" key="6">
    <source>
        <dbReference type="ARBA" id="ARBA00023002"/>
    </source>
</evidence>
<dbReference type="InterPro" id="IPR023753">
    <property type="entry name" value="FAD/NAD-binding_dom"/>
</dbReference>
<proteinExistence type="inferred from homology"/>
<feature type="disulfide bond" description="Redox-active" evidence="13">
    <location>
        <begin position="42"/>
        <end position="47"/>
    </location>
</feature>
<keyword evidence="8" id="KW-1015">Disulfide bond</keyword>
<evidence type="ECO:0000256" key="2">
    <source>
        <dbReference type="ARBA" id="ARBA00012608"/>
    </source>
</evidence>
<dbReference type="InterPro" id="IPR004099">
    <property type="entry name" value="Pyr_nucl-diS_OxRdtase_dimer"/>
</dbReference>
<dbReference type="EC" id="1.8.1.4" evidence="2 14"/>
<dbReference type="PANTHER" id="PTHR22912:SF151">
    <property type="entry name" value="DIHYDROLIPOYL DEHYDROGENASE, MITOCHONDRIAL"/>
    <property type="match status" value="1"/>
</dbReference>
<dbReference type="PRINTS" id="PR00411">
    <property type="entry name" value="PNDRDTASEI"/>
</dbReference>
<comment type="cofactor">
    <cofactor evidence="12 14">
        <name>FAD</name>
        <dbReference type="ChEBI" id="CHEBI:57692"/>
    </cofactor>
    <text evidence="12 14">Binds 1 FAD per subunit.</text>
</comment>
<evidence type="ECO:0000256" key="3">
    <source>
        <dbReference type="ARBA" id="ARBA00016961"/>
    </source>
</evidence>
<dbReference type="Proteomes" id="UP000095651">
    <property type="component" value="Unassembled WGS sequence"/>
</dbReference>
<dbReference type="GO" id="GO:0005737">
    <property type="term" value="C:cytoplasm"/>
    <property type="evidence" value="ECO:0007669"/>
    <property type="project" value="UniProtKB-ARBA"/>
</dbReference>
<feature type="domain" description="FAD/NAD(P)-binding" evidence="16">
    <location>
        <begin position="5"/>
        <end position="325"/>
    </location>
</feature>
<feature type="binding site" evidence="12">
    <location>
        <position position="203"/>
    </location>
    <ligand>
        <name>NAD(+)</name>
        <dbReference type="ChEBI" id="CHEBI:57540"/>
    </ligand>
</feature>
<dbReference type="EMBL" id="CYZE01000013">
    <property type="protein sequence ID" value="CUO87696.1"/>
    <property type="molecule type" value="Genomic_DNA"/>
</dbReference>
<evidence type="ECO:0000313" key="17">
    <source>
        <dbReference type="EMBL" id="CUO87696.1"/>
    </source>
</evidence>
<keyword evidence="9 14" id="KW-0676">Redox-active center</keyword>
<dbReference type="Pfam" id="PF02852">
    <property type="entry name" value="Pyr_redox_dim"/>
    <property type="match status" value="1"/>
</dbReference>
<evidence type="ECO:0000256" key="9">
    <source>
        <dbReference type="ARBA" id="ARBA00023284"/>
    </source>
</evidence>
<dbReference type="Pfam" id="PF07992">
    <property type="entry name" value="Pyr_redox_2"/>
    <property type="match status" value="1"/>
</dbReference>
<reference evidence="17 18" key="1">
    <citation type="submission" date="2015-09" db="EMBL/GenBank/DDBJ databases">
        <authorList>
            <consortium name="Pathogen Informatics"/>
        </authorList>
    </citation>
    <scope>NUCLEOTIDE SEQUENCE [LARGE SCALE GENOMIC DNA]</scope>
    <source>
        <strain evidence="17 18">2789STDY5608850</strain>
    </source>
</reference>
<feature type="binding site" evidence="12">
    <location>
        <position position="51"/>
    </location>
    <ligand>
        <name>FAD</name>
        <dbReference type="ChEBI" id="CHEBI:57692"/>
    </ligand>
</feature>
<evidence type="ECO:0000256" key="12">
    <source>
        <dbReference type="PIRSR" id="PIRSR000350-3"/>
    </source>
</evidence>
<feature type="active site" description="Proton acceptor" evidence="11">
    <location>
        <position position="453"/>
    </location>
</feature>
<dbReference type="InterPro" id="IPR050151">
    <property type="entry name" value="Class-I_Pyr_Nuc-Dis_Oxidored"/>
</dbReference>
<dbReference type="InterPro" id="IPR016156">
    <property type="entry name" value="FAD/NAD-linked_Rdtase_dimer_sf"/>
</dbReference>
<comment type="catalytic activity">
    <reaction evidence="10 14">
        <text>N(6)-[(R)-dihydrolipoyl]-L-lysyl-[protein] + NAD(+) = N(6)-[(R)-lipoyl]-L-lysyl-[protein] + NADH + H(+)</text>
        <dbReference type="Rhea" id="RHEA:15045"/>
        <dbReference type="Rhea" id="RHEA-COMP:10474"/>
        <dbReference type="Rhea" id="RHEA-COMP:10475"/>
        <dbReference type="ChEBI" id="CHEBI:15378"/>
        <dbReference type="ChEBI" id="CHEBI:57540"/>
        <dbReference type="ChEBI" id="CHEBI:57945"/>
        <dbReference type="ChEBI" id="CHEBI:83099"/>
        <dbReference type="ChEBI" id="CHEBI:83100"/>
        <dbReference type="EC" id="1.8.1.4"/>
    </reaction>
</comment>
<dbReference type="PROSITE" id="PS00076">
    <property type="entry name" value="PYRIDINE_REDOX_1"/>
    <property type="match status" value="1"/>
</dbReference>
<dbReference type="GO" id="GO:0004148">
    <property type="term" value="F:dihydrolipoyl dehydrogenase (NADH) activity"/>
    <property type="evidence" value="ECO:0007669"/>
    <property type="project" value="UniProtKB-EC"/>
</dbReference>
<protein>
    <recommendedName>
        <fullName evidence="3 14">Dihydrolipoyl dehydrogenase</fullName>
        <ecNumber evidence="2 14">1.8.1.4</ecNumber>
    </recommendedName>
</protein>
<accession>A0A174ING5</accession>
<evidence type="ECO:0000256" key="5">
    <source>
        <dbReference type="ARBA" id="ARBA00022827"/>
    </source>
</evidence>
<evidence type="ECO:0000256" key="10">
    <source>
        <dbReference type="ARBA" id="ARBA00049187"/>
    </source>
</evidence>
<dbReference type="AlphaFoldDB" id="A0A174ING5"/>
<feature type="binding site" evidence="12">
    <location>
        <begin position="180"/>
        <end position="187"/>
    </location>
    <ligand>
        <name>NAD(+)</name>
        <dbReference type="ChEBI" id="CHEBI:57540"/>
    </ligand>
</feature>
<comment type="similarity">
    <text evidence="1 14">Belongs to the class-I pyridine nucleotide-disulfide oxidoreductase family.</text>
</comment>
<evidence type="ECO:0000256" key="11">
    <source>
        <dbReference type="PIRSR" id="PIRSR000350-2"/>
    </source>
</evidence>
<name>A0A174ING5_9FIRM</name>
<feature type="binding site" evidence="12">
    <location>
        <begin position="316"/>
        <end position="319"/>
    </location>
    <ligand>
        <name>FAD</name>
        <dbReference type="ChEBI" id="CHEBI:57692"/>
    </ligand>
</feature>
<comment type="miscellaneous">
    <text evidence="14">The active site is a redox-active disulfide bond.</text>
</comment>
<dbReference type="FunFam" id="3.30.390.30:FF:000001">
    <property type="entry name" value="Dihydrolipoyl dehydrogenase"/>
    <property type="match status" value="1"/>
</dbReference>
<evidence type="ECO:0000259" key="15">
    <source>
        <dbReference type="Pfam" id="PF02852"/>
    </source>
</evidence>
<keyword evidence="6 14" id="KW-0560">Oxidoreductase</keyword>
<evidence type="ECO:0000313" key="18">
    <source>
        <dbReference type="Proteomes" id="UP000095651"/>
    </source>
</evidence>
<dbReference type="RefSeq" id="WP_055658178.1">
    <property type="nucleotide sequence ID" value="NZ_CABIXC010000013.1"/>
</dbReference>
<dbReference type="InterPro" id="IPR012999">
    <property type="entry name" value="Pyr_OxRdtase_I_AS"/>
</dbReference>
<evidence type="ECO:0000256" key="7">
    <source>
        <dbReference type="ARBA" id="ARBA00023027"/>
    </source>
</evidence>
<feature type="binding site" evidence="12">
    <location>
        <position position="310"/>
    </location>
    <ligand>
        <name>FAD</name>
        <dbReference type="ChEBI" id="CHEBI:57692"/>
    </ligand>
</feature>
<evidence type="ECO:0000259" key="16">
    <source>
        <dbReference type="Pfam" id="PF07992"/>
    </source>
</evidence>
<dbReference type="SUPFAM" id="SSF55424">
    <property type="entry name" value="FAD/NAD-linked reductases, dimerisation (C-terminal) domain"/>
    <property type="match status" value="1"/>
</dbReference>
<dbReference type="Gene3D" id="3.30.390.30">
    <property type="match status" value="1"/>
</dbReference>
<sequence>MAKHYDIFIIGGGPGGYTAALKAAGLGLKTAIAEKEKLGGTCVNKGCIPTKALLHASSMFAAFQSCDVFGVSADFISFDFKKMQDYKKRSVKEYRKEVRESIENAGVDYIEGTATIRRGRTVEVNSPSGKDYYEADHIIIATGAKPVIPDIPGAMLPGVLTSDRLLASDTWNYDRLTIIGGGVIGVEFATIFQALCSHVTIIESREHLLGPMDNEVSEVLENELRRKGIAVQCEAKVLEIREEEQGLICVYEAGGEVRTIRSGQILLAAGRKPNLDGLFGRDVSLAMEDGCLKTDSEFRTSEPGIYAIGDVTAGKMLAHVAAAEGTYVVEKIAGVHHTIRLSVVPNGMFVELPVVPGCIYTEPEIASVGITVEEAKAHNMKVRCGRYSMSGNGKSIITREQSGFIHLIFEEYSGTIVGAQIVCPRATDMISEMATAIANGLTADQLMLAMRAHPTYSEGITAAIENYYEAKGDERL</sequence>
<evidence type="ECO:0000256" key="1">
    <source>
        <dbReference type="ARBA" id="ARBA00007532"/>
    </source>
</evidence>
<dbReference type="InterPro" id="IPR036188">
    <property type="entry name" value="FAD/NAD-bd_sf"/>
</dbReference>
<organism evidence="17 18">
    <name type="scientific">Hungatella hathewayi</name>
    <dbReference type="NCBI Taxonomy" id="154046"/>
    <lineage>
        <taxon>Bacteria</taxon>
        <taxon>Bacillati</taxon>
        <taxon>Bacillota</taxon>
        <taxon>Clostridia</taxon>
        <taxon>Lachnospirales</taxon>
        <taxon>Lachnospiraceae</taxon>
        <taxon>Hungatella</taxon>
    </lineage>
</organism>
<dbReference type="SUPFAM" id="SSF51905">
    <property type="entry name" value="FAD/NAD(P)-binding domain"/>
    <property type="match status" value="1"/>
</dbReference>
<dbReference type="PANTHER" id="PTHR22912">
    <property type="entry name" value="DISULFIDE OXIDOREDUCTASE"/>
    <property type="match status" value="1"/>
</dbReference>
<evidence type="ECO:0000256" key="4">
    <source>
        <dbReference type="ARBA" id="ARBA00022630"/>
    </source>
</evidence>
<dbReference type="Gene3D" id="3.50.50.60">
    <property type="entry name" value="FAD/NAD(P)-binding domain"/>
    <property type="match status" value="2"/>
</dbReference>
<feature type="domain" description="Pyridine nucleotide-disulphide oxidoreductase dimerisation" evidence="15">
    <location>
        <begin position="355"/>
        <end position="463"/>
    </location>
</feature>
<dbReference type="InterPro" id="IPR001100">
    <property type="entry name" value="Pyr_nuc-diS_OxRdtase"/>
</dbReference>
<evidence type="ECO:0000256" key="8">
    <source>
        <dbReference type="ARBA" id="ARBA00023157"/>
    </source>
</evidence>
<dbReference type="GO" id="GO:0050660">
    <property type="term" value="F:flavin adenine dinucleotide binding"/>
    <property type="evidence" value="ECO:0007669"/>
    <property type="project" value="InterPro"/>
</dbReference>
<feature type="binding site" evidence="12">
    <location>
        <position position="270"/>
    </location>
    <ligand>
        <name>NAD(+)</name>
        <dbReference type="ChEBI" id="CHEBI:57540"/>
    </ligand>
</feature>
<dbReference type="NCBIfam" id="TIGR01350">
    <property type="entry name" value="lipoamide_DH"/>
    <property type="match status" value="1"/>
</dbReference>
<dbReference type="PIRSF" id="PIRSF000350">
    <property type="entry name" value="Mercury_reductase_MerA"/>
    <property type="match status" value="1"/>
</dbReference>
<dbReference type="PRINTS" id="PR00368">
    <property type="entry name" value="FADPNR"/>
</dbReference>
<dbReference type="InterPro" id="IPR006258">
    <property type="entry name" value="Lipoamide_DH"/>
</dbReference>